<evidence type="ECO:0000259" key="9">
    <source>
        <dbReference type="PROSITE" id="PS50157"/>
    </source>
</evidence>
<evidence type="ECO:0000256" key="7">
    <source>
        <dbReference type="PROSITE-ProRule" id="PRU00042"/>
    </source>
</evidence>
<feature type="region of interest" description="Disordered" evidence="8">
    <location>
        <begin position="56"/>
        <end position="86"/>
    </location>
</feature>
<sequence>MGSFGCPLCCKHDFVSVVALHEHLLYYVYRPLQCVICSTHVGGIQEFTHHLERHLVDGSTSSHRQPKPLSENRSGSTINMAPRTDHEPKLILPAGKSSVIQENLNFYGSNSNRTWKNSGDSSDYMSSTCREEPIELTLRAYFCHTCGGKIVGKDAYFLHIKEHNSRPSSHAPNGPSSLNSSSQLEVASPVWNDAGPSSPFGASISSTPGNVMTDSETVTSEDTREATASPEAQLSDCMGDIHVANQLLKLREWQLGKHGRRFRRNHLSFTSSPRVSNQSPLSEKQPYSISPSTIIDPGSVDRFQQETDIEFESSDKISDTNEPPSSSQGNINALCFSVETTTTEIPEDSVPQSKNSNIYEMIGTGEEELCNNDMSEVLPHETEALASMFISRKEVDNTSPAEEEDVSLDDCIISPLVTDCFAGSPSIYPPPCNTATSPVPFTVGDRAKSSVFTSDSWISPHQPVQLLELDSVTKYIPETGMLSQNKLESASQATPEAEMSILHQNQSKHNKLPCQDEILSLDEPLVSSSAQVSGECNEEIQLSIPLSQDYITEGVTASRYTSSGFSEIISQKDNTACYKHSDTIKYSNLKQEAREFIVNHNAEREKRKCVNEEICSPENTDVSGDCQNEKTLQKDCNESFTGIYDVSDKARSSGDSCEGHVDGAKPYFHKKFHHDPERKGVSTVGIGQNADVSRYIQSFQSLLVSKLNGTLSTNIPFKDMSLHSTTKKSKKQNANINIESSVTHQSYSNEHVCEVCGMKFTNRPAYKTHCQLHEIEGQKSFRCMYCEKTFFRKRSKDLHMRKHTGEKTHRCEQCSQVFTKMYSYNRHRSEVHAVKKSFICAECSKGFCSQRQLEDHICVHQSEKLHKCKYCSHSCHTASGIRTHMMEIHSGKQDSGHQCEQCGENFKKNSGLKRHILRKHTVQNLQCDMCPKVYSCNEDLLHHRKTHISEPLQCEQCGKTFTSAWNLQRHAVTHNSTTHPYKCDKCPLTFTRLDSLSCHMKIHAQKKPHICHCGKRFVKKSHLIDHQDKHSQIPNHTCNVCNRAFKFKVSLKNHSCKVN</sequence>
<proteinExistence type="predicted"/>
<feature type="domain" description="C2H2-type" evidence="9">
    <location>
        <begin position="952"/>
        <end position="979"/>
    </location>
</feature>
<evidence type="ECO:0000256" key="6">
    <source>
        <dbReference type="ARBA" id="ARBA00023242"/>
    </source>
</evidence>
<feature type="compositionally biased region" description="Polar residues" evidence="8">
    <location>
        <begin position="267"/>
        <end position="293"/>
    </location>
</feature>
<dbReference type="Proteomes" id="UP001381693">
    <property type="component" value="Unassembled WGS sequence"/>
</dbReference>
<feature type="compositionally biased region" description="Polar residues" evidence="8">
    <location>
        <begin position="203"/>
        <end position="220"/>
    </location>
</feature>
<dbReference type="SMART" id="SM00355">
    <property type="entry name" value="ZnF_C2H2"/>
    <property type="match status" value="13"/>
</dbReference>
<dbReference type="PROSITE" id="PS00028">
    <property type="entry name" value="ZINC_FINGER_C2H2_1"/>
    <property type="match status" value="10"/>
</dbReference>
<dbReference type="PANTHER" id="PTHR23226">
    <property type="entry name" value="ZINC FINGER AND SCAN DOMAIN-CONTAINING"/>
    <property type="match status" value="1"/>
</dbReference>
<evidence type="ECO:0000256" key="8">
    <source>
        <dbReference type="SAM" id="MobiDB-lite"/>
    </source>
</evidence>
<name>A0AAN8ZUR3_HALRR</name>
<dbReference type="GO" id="GO:0000978">
    <property type="term" value="F:RNA polymerase II cis-regulatory region sequence-specific DNA binding"/>
    <property type="evidence" value="ECO:0007669"/>
    <property type="project" value="TreeGrafter"/>
</dbReference>
<comment type="subcellular location">
    <subcellularLocation>
        <location evidence="1">Nucleus</location>
    </subcellularLocation>
</comment>
<dbReference type="AlphaFoldDB" id="A0AAN8ZUR3"/>
<feature type="domain" description="C2H2-type" evidence="9">
    <location>
        <begin position="981"/>
        <end position="1008"/>
    </location>
</feature>
<comment type="caution">
    <text evidence="10">The sequence shown here is derived from an EMBL/GenBank/DDBJ whole genome shotgun (WGS) entry which is preliminary data.</text>
</comment>
<dbReference type="PANTHER" id="PTHR23226:SF416">
    <property type="entry name" value="FI01424P"/>
    <property type="match status" value="1"/>
</dbReference>
<dbReference type="PROSITE" id="PS50157">
    <property type="entry name" value="ZINC_FINGER_C2H2_2"/>
    <property type="match status" value="10"/>
</dbReference>
<organism evidence="10 11">
    <name type="scientific">Halocaridina rubra</name>
    <name type="common">Hawaiian red shrimp</name>
    <dbReference type="NCBI Taxonomy" id="373956"/>
    <lineage>
        <taxon>Eukaryota</taxon>
        <taxon>Metazoa</taxon>
        <taxon>Ecdysozoa</taxon>
        <taxon>Arthropoda</taxon>
        <taxon>Crustacea</taxon>
        <taxon>Multicrustacea</taxon>
        <taxon>Malacostraca</taxon>
        <taxon>Eumalacostraca</taxon>
        <taxon>Eucarida</taxon>
        <taxon>Decapoda</taxon>
        <taxon>Pleocyemata</taxon>
        <taxon>Caridea</taxon>
        <taxon>Atyoidea</taxon>
        <taxon>Atyidae</taxon>
        <taxon>Halocaridina</taxon>
    </lineage>
</organism>
<dbReference type="SUPFAM" id="SSF57667">
    <property type="entry name" value="beta-beta-alpha zinc fingers"/>
    <property type="match status" value="7"/>
</dbReference>
<dbReference type="InterPro" id="IPR036236">
    <property type="entry name" value="Znf_C2H2_sf"/>
</dbReference>
<feature type="non-terminal residue" evidence="10">
    <location>
        <position position="1059"/>
    </location>
</feature>
<evidence type="ECO:0000256" key="1">
    <source>
        <dbReference type="ARBA" id="ARBA00004123"/>
    </source>
</evidence>
<accession>A0AAN8ZUR3</accession>
<dbReference type="GO" id="GO:0008270">
    <property type="term" value="F:zinc ion binding"/>
    <property type="evidence" value="ECO:0007669"/>
    <property type="project" value="UniProtKB-KW"/>
</dbReference>
<dbReference type="FunFam" id="3.30.160.60:FF:000100">
    <property type="entry name" value="Zinc finger 45-like"/>
    <property type="match status" value="1"/>
</dbReference>
<reference evidence="10 11" key="1">
    <citation type="submission" date="2023-11" db="EMBL/GenBank/DDBJ databases">
        <title>Halocaridina rubra genome assembly.</title>
        <authorList>
            <person name="Smith C."/>
        </authorList>
    </citation>
    <scope>NUCLEOTIDE SEQUENCE [LARGE SCALE GENOMIC DNA]</scope>
    <source>
        <strain evidence="10">EP-1</strain>
        <tissue evidence="10">Whole</tissue>
    </source>
</reference>
<keyword evidence="2" id="KW-0479">Metal-binding</keyword>
<feature type="domain" description="C2H2-type" evidence="9">
    <location>
        <begin position="781"/>
        <end position="808"/>
    </location>
</feature>
<evidence type="ECO:0000256" key="2">
    <source>
        <dbReference type="ARBA" id="ARBA00022723"/>
    </source>
</evidence>
<feature type="region of interest" description="Disordered" evidence="8">
    <location>
        <begin position="165"/>
        <end position="233"/>
    </location>
</feature>
<feature type="domain" description="C2H2-type" evidence="9">
    <location>
        <begin position="925"/>
        <end position="952"/>
    </location>
</feature>
<protein>
    <recommendedName>
        <fullName evidence="9">C2H2-type domain-containing protein</fullName>
    </recommendedName>
</protein>
<feature type="domain" description="C2H2-type" evidence="9">
    <location>
        <begin position="897"/>
        <end position="925"/>
    </location>
</feature>
<evidence type="ECO:0000256" key="4">
    <source>
        <dbReference type="ARBA" id="ARBA00022771"/>
    </source>
</evidence>
<evidence type="ECO:0000256" key="3">
    <source>
        <dbReference type="ARBA" id="ARBA00022737"/>
    </source>
</evidence>
<feature type="region of interest" description="Disordered" evidence="8">
    <location>
        <begin position="264"/>
        <end position="298"/>
    </location>
</feature>
<keyword evidence="3" id="KW-0677">Repeat</keyword>
<dbReference type="Gene3D" id="3.30.160.60">
    <property type="entry name" value="Classic Zinc Finger"/>
    <property type="match status" value="7"/>
</dbReference>
<dbReference type="InterPro" id="IPR013087">
    <property type="entry name" value="Znf_C2H2_type"/>
</dbReference>
<dbReference type="GO" id="GO:0005634">
    <property type="term" value="C:nucleus"/>
    <property type="evidence" value="ECO:0007669"/>
    <property type="project" value="UniProtKB-SubCell"/>
</dbReference>
<feature type="compositionally biased region" description="Polar residues" evidence="8">
    <location>
        <begin position="166"/>
        <end position="185"/>
    </location>
</feature>
<dbReference type="Pfam" id="PF00096">
    <property type="entry name" value="zf-C2H2"/>
    <property type="match status" value="3"/>
</dbReference>
<dbReference type="GO" id="GO:0000981">
    <property type="term" value="F:DNA-binding transcription factor activity, RNA polymerase II-specific"/>
    <property type="evidence" value="ECO:0007669"/>
    <property type="project" value="TreeGrafter"/>
</dbReference>
<evidence type="ECO:0000256" key="5">
    <source>
        <dbReference type="ARBA" id="ARBA00022833"/>
    </source>
</evidence>
<feature type="domain" description="C2H2-type" evidence="9">
    <location>
        <begin position="838"/>
        <end position="865"/>
    </location>
</feature>
<dbReference type="EMBL" id="JAXCGZ010021286">
    <property type="protein sequence ID" value="KAK7054609.1"/>
    <property type="molecule type" value="Genomic_DNA"/>
</dbReference>
<feature type="domain" description="C2H2-type" evidence="9">
    <location>
        <begin position="809"/>
        <end position="837"/>
    </location>
</feature>
<evidence type="ECO:0000313" key="11">
    <source>
        <dbReference type="Proteomes" id="UP001381693"/>
    </source>
</evidence>
<keyword evidence="6" id="KW-0539">Nucleus</keyword>
<gene>
    <name evidence="10" type="ORF">SK128_013707</name>
</gene>
<feature type="domain" description="C2H2-type" evidence="9">
    <location>
        <begin position="751"/>
        <end position="778"/>
    </location>
</feature>
<feature type="domain" description="C2H2-type" evidence="9">
    <location>
        <begin position="1036"/>
        <end position="1059"/>
    </location>
</feature>
<keyword evidence="11" id="KW-1185">Reference proteome</keyword>
<feature type="domain" description="C2H2-type" evidence="9">
    <location>
        <begin position="866"/>
        <end position="894"/>
    </location>
</feature>
<keyword evidence="4 7" id="KW-0863">Zinc-finger</keyword>
<keyword evidence="5" id="KW-0862">Zinc</keyword>
<evidence type="ECO:0000313" key="10">
    <source>
        <dbReference type="EMBL" id="KAK7054609.1"/>
    </source>
</evidence>